<sequence length="273" mass="30056">MTVASFKPTLWEGGLLANFHSVSIAHLMSTAPTEINGEKVIFNRVANGNLKDYEGTIAWDDINTTPIEMVFDQKKYFAFSLDDVDKAQLKADVMKPTLEEHGAILAEAYDKNFFTVLAAGAKSENNIGSKSKKKTVTPKEAYDYIVDLGTKLSKNKVPKADRFVTVDSEYLGLLSKDDRFTKNPNVLANGVVEGQKINGLQVMASEELPDNTIIAHHKSAIGSAKQLQKTEAIRLQSSFADGIRGLCVYGSKVLREEAISVLYYELKVAEETV</sequence>
<dbReference type="EMBL" id="DACTCB010000001">
    <property type="protein sequence ID" value="HAT4306264.1"/>
    <property type="molecule type" value="Genomic_DNA"/>
</dbReference>
<proteinExistence type="predicted"/>
<protein>
    <recommendedName>
        <fullName evidence="2">P22 coat protein-protein 5 domain protein</fullName>
    </recommendedName>
</protein>
<dbReference type="AlphaFoldDB" id="A0A8H9QW19"/>
<accession>A0A8H9QW19</accession>
<name>A0A8H9QW19_CLOPF</name>
<evidence type="ECO:0008006" key="2">
    <source>
        <dbReference type="Google" id="ProtNLM"/>
    </source>
</evidence>
<comment type="caution">
    <text evidence="1">The sequence shown here is derived from an EMBL/GenBank/DDBJ whole genome shotgun (WGS) entry which is preliminary data.</text>
</comment>
<organism evidence="1">
    <name type="scientific">Clostridium perfringens</name>
    <dbReference type="NCBI Taxonomy" id="1502"/>
    <lineage>
        <taxon>Bacteria</taxon>
        <taxon>Bacillati</taxon>
        <taxon>Bacillota</taxon>
        <taxon>Clostridia</taxon>
        <taxon>Eubacteriales</taxon>
        <taxon>Clostridiaceae</taxon>
        <taxon>Clostridium</taxon>
    </lineage>
</organism>
<gene>
    <name evidence="1" type="ORF">I9080_000012</name>
</gene>
<reference evidence="1" key="1">
    <citation type="journal article" date="2018" name="Genome Biol.">
        <title>SKESA: strategic k-mer extension for scrupulous assemblies.</title>
        <authorList>
            <person name="Souvorov A."/>
            <person name="Agarwala R."/>
            <person name="Lipman D.J."/>
        </authorList>
    </citation>
    <scope>NUCLEOTIDE SEQUENCE</scope>
    <source>
        <strain evidence="1">C8</strain>
    </source>
</reference>
<evidence type="ECO:0000313" key="1">
    <source>
        <dbReference type="EMBL" id="HAT4306264.1"/>
    </source>
</evidence>
<dbReference type="Proteomes" id="UP000859547">
    <property type="component" value="Unassembled WGS sequence"/>
</dbReference>
<reference evidence="1" key="2">
    <citation type="submission" date="2020-07" db="EMBL/GenBank/DDBJ databases">
        <authorList>
            <consortium name="NCBI Pathogen Detection Project"/>
        </authorList>
    </citation>
    <scope>NUCLEOTIDE SEQUENCE</scope>
    <source>
        <strain evidence="1">C8</strain>
    </source>
</reference>